<dbReference type="NCBIfam" id="TIGR03084">
    <property type="entry name" value="TIGR03084 family metal-binding protein"/>
    <property type="match status" value="1"/>
</dbReference>
<dbReference type="SUPFAM" id="SSF109854">
    <property type="entry name" value="DinB/YfiT-like putative metalloenzymes"/>
    <property type="match status" value="1"/>
</dbReference>
<dbReference type="RefSeq" id="WP_133853482.1">
    <property type="nucleotide sequence ID" value="NZ_SNXZ01000008.1"/>
</dbReference>
<dbReference type="InterPro" id="IPR013917">
    <property type="entry name" value="tRNA_wybutosine-synth"/>
</dbReference>
<dbReference type="AlphaFoldDB" id="A0A4R6RZ85"/>
<dbReference type="NCBIfam" id="TIGR03083">
    <property type="entry name" value="maleylpyruvate isomerase family mycothiol-dependent enzyme"/>
    <property type="match status" value="1"/>
</dbReference>
<keyword evidence="4" id="KW-1185">Reference proteome</keyword>
<name>A0A4R6RZ85_LABRH</name>
<dbReference type="OrthoDB" id="113180at2"/>
<dbReference type="InterPro" id="IPR017517">
    <property type="entry name" value="Maleyloyr_isom"/>
</dbReference>
<comment type="caution">
    <text evidence="3">The sequence shown here is derived from an EMBL/GenBank/DDBJ whole genome shotgun (WGS) entry which is preliminary data.</text>
</comment>
<protein>
    <submittedName>
        <fullName evidence="3">Uncharacterized protein (TIGR03084 family)</fullName>
    </submittedName>
</protein>
<dbReference type="InterPro" id="IPR024344">
    <property type="entry name" value="MDMPI_metal-binding"/>
</dbReference>
<dbReference type="InterPro" id="IPR034660">
    <property type="entry name" value="DinB/YfiT-like"/>
</dbReference>
<dbReference type="Proteomes" id="UP000295444">
    <property type="component" value="Unassembled WGS sequence"/>
</dbReference>
<gene>
    <name evidence="3" type="ORF">EV186_108117</name>
</gene>
<dbReference type="EMBL" id="SNXZ01000008">
    <property type="protein sequence ID" value="TDP91907.1"/>
    <property type="molecule type" value="Genomic_DNA"/>
</dbReference>
<dbReference type="Gene3D" id="1.20.120.450">
    <property type="entry name" value="dinb family like domain"/>
    <property type="match status" value="1"/>
</dbReference>
<dbReference type="Pfam" id="PF08608">
    <property type="entry name" value="Wyosine_form"/>
    <property type="match status" value="1"/>
</dbReference>
<accession>A0A4R6RZ85</accession>
<reference evidence="3 4" key="1">
    <citation type="submission" date="2019-03" db="EMBL/GenBank/DDBJ databases">
        <title>Genomic Encyclopedia of Type Strains, Phase IV (KMG-IV): sequencing the most valuable type-strain genomes for metagenomic binning, comparative biology and taxonomic classification.</title>
        <authorList>
            <person name="Goeker M."/>
        </authorList>
    </citation>
    <scope>NUCLEOTIDE SEQUENCE [LARGE SCALE GENOMIC DNA]</scope>
    <source>
        <strain evidence="3 4">DSM 45361</strain>
    </source>
</reference>
<proteinExistence type="predicted"/>
<evidence type="ECO:0000259" key="2">
    <source>
        <dbReference type="Pfam" id="PF11716"/>
    </source>
</evidence>
<evidence type="ECO:0000259" key="1">
    <source>
        <dbReference type="Pfam" id="PF08608"/>
    </source>
</evidence>
<dbReference type="Pfam" id="PF11716">
    <property type="entry name" value="MDMPI_N"/>
    <property type="match status" value="1"/>
</dbReference>
<dbReference type="GO" id="GO:0046872">
    <property type="term" value="F:metal ion binding"/>
    <property type="evidence" value="ECO:0007669"/>
    <property type="project" value="InterPro"/>
</dbReference>
<feature type="domain" description="Mycothiol-dependent maleylpyruvate isomerase metal-binding" evidence="2">
    <location>
        <begin position="11"/>
        <end position="145"/>
    </location>
</feature>
<dbReference type="InterPro" id="IPR017518">
    <property type="entry name" value="CHP03084"/>
</dbReference>
<sequence>MTEPANLWDDLAAETADLDALLASVTDWDRPTPAIGWSIRDQVSHLAYFDEAAALAIADPARFRAEAAELVELGPRFPDVIAERHRAMPIPELLNWFRLVRTDLLVRFRATDPKKRVPWYGPDMSALSSATARLMETWAHGQDVADALGVTRPPTARLRHVAHLGVRTFGFSFGLRGKPVPDTDVFVELTAPDGDRWTWGDPGATERVHGPALDFCLVVTQRRHRADTALTTTGSVAAEWLTIAQAFAGAPGPGREPVGRRTA</sequence>
<feature type="domain" description="tRNA wybutosine-synthesis" evidence="1">
    <location>
        <begin position="185"/>
        <end position="230"/>
    </location>
</feature>
<evidence type="ECO:0000313" key="4">
    <source>
        <dbReference type="Proteomes" id="UP000295444"/>
    </source>
</evidence>
<evidence type="ECO:0000313" key="3">
    <source>
        <dbReference type="EMBL" id="TDP91907.1"/>
    </source>
</evidence>
<organism evidence="3 4">
    <name type="scientific">Labedaea rhizosphaerae</name>
    <dbReference type="NCBI Taxonomy" id="598644"/>
    <lineage>
        <taxon>Bacteria</taxon>
        <taxon>Bacillati</taxon>
        <taxon>Actinomycetota</taxon>
        <taxon>Actinomycetes</taxon>
        <taxon>Pseudonocardiales</taxon>
        <taxon>Pseudonocardiaceae</taxon>
        <taxon>Labedaea</taxon>
    </lineage>
</organism>